<dbReference type="InterPro" id="IPR029058">
    <property type="entry name" value="AB_hydrolase_fold"/>
</dbReference>
<sequence>MISLSDCGIQFYFRIRAFINSISSTVCFLNLHIMTQSQESDTFDHRTTDVLPDEETEAKSDRWNYSSWIPKFPKLPKYTGQFPVGCYDLTWSYTEEKSDEAEPMDNETSKETKHMLVRLYYPAEVTGAEKTATWLPSPNSAYAQGYGDFKKLPRWISIPALVGMLSFTSIHASIEAKLADVGPFANSTEHIDAGKENQFPVVIFSHGLGGCRTTYSSICGEIASHGFIVCAVEHRDGSANASALPKTEREIVSYRWPPVNDIDAEYHFRREQLLFRVLEIQQTVQMLQKLNNGEIIGTEKETQFQNRLDISNVVMAGHSFGAATVIETLIAEKTFFKCGILLDPWVLALEHESGNWRGELVPTLDRPVLTINSEGFTQWKESFDTLLPFINANTHREHSPFLTVNNSLHMNQSDFPMLFRTVYGLKDKFGGKIDPEFAIRLNNRAILQFMRETIPVLRQFIANDELILSKDPNITAH</sequence>
<evidence type="ECO:0000256" key="1">
    <source>
        <dbReference type="ARBA" id="ARBA00022801"/>
    </source>
</evidence>
<gene>
    <name evidence="5" type="ORF">K7432_001671</name>
</gene>
<dbReference type="Proteomes" id="UP001479436">
    <property type="component" value="Unassembled WGS sequence"/>
</dbReference>
<keyword evidence="6" id="KW-1185">Reference proteome</keyword>
<evidence type="ECO:0000313" key="5">
    <source>
        <dbReference type="EMBL" id="KAK9727637.1"/>
    </source>
</evidence>
<organism evidence="5 6">
    <name type="scientific">Basidiobolus ranarum</name>
    <dbReference type="NCBI Taxonomy" id="34480"/>
    <lineage>
        <taxon>Eukaryota</taxon>
        <taxon>Fungi</taxon>
        <taxon>Fungi incertae sedis</taxon>
        <taxon>Zoopagomycota</taxon>
        <taxon>Entomophthoromycotina</taxon>
        <taxon>Basidiobolomycetes</taxon>
        <taxon>Basidiobolales</taxon>
        <taxon>Basidiobolaceae</taxon>
        <taxon>Basidiobolus</taxon>
    </lineage>
</organism>
<dbReference type="InterPro" id="IPR016715">
    <property type="entry name" value="PAF_acetylhydro_eukaryote"/>
</dbReference>
<evidence type="ECO:0000313" key="6">
    <source>
        <dbReference type="Proteomes" id="UP001479436"/>
    </source>
</evidence>
<keyword evidence="3 4" id="KW-0443">Lipid metabolism</keyword>
<evidence type="ECO:0000256" key="4">
    <source>
        <dbReference type="PIRNR" id="PIRNR018169"/>
    </source>
</evidence>
<dbReference type="EMBL" id="JASJQH010006915">
    <property type="protein sequence ID" value="KAK9727637.1"/>
    <property type="molecule type" value="Genomic_DNA"/>
</dbReference>
<dbReference type="Gene3D" id="3.40.50.1820">
    <property type="entry name" value="alpha/beta hydrolase"/>
    <property type="match status" value="1"/>
</dbReference>
<comment type="similarity">
    <text evidence="4">Belongs to the serine esterase family.</text>
</comment>
<dbReference type="Pfam" id="PF03403">
    <property type="entry name" value="PAF-AH_p_II"/>
    <property type="match status" value="1"/>
</dbReference>
<comment type="catalytic activity">
    <reaction evidence="4">
        <text>a 1-O-alkyl-2-acetyl-sn-glycero-3-phosphocholine + H2O = a 1-O-alkyl-sn-glycero-3-phosphocholine + acetate + H(+)</text>
        <dbReference type="Rhea" id="RHEA:17777"/>
        <dbReference type="ChEBI" id="CHEBI:15377"/>
        <dbReference type="ChEBI" id="CHEBI:15378"/>
        <dbReference type="ChEBI" id="CHEBI:30089"/>
        <dbReference type="ChEBI" id="CHEBI:30909"/>
        <dbReference type="ChEBI" id="CHEBI:36707"/>
        <dbReference type="EC" id="3.1.1.47"/>
    </reaction>
</comment>
<dbReference type="PANTHER" id="PTHR10272">
    <property type="entry name" value="PLATELET-ACTIVATING FACTOR ACETYLHYDROLASE"/>
    <property type="match status" value="1"/>
</dbReference>
<protein>
    <recommendedName>
        <fullName evidence="4">Putative phospholipase</fullName>
        <ecNumber evidence="4">3.1.1.47</ecNumber>
    </recommendedName>
</protein>
<accession>A0ABR2W927</accession>
<keyword evidence="2 4" id="KW-0442">Lipid degradation</keyword>
<comment type="caution">
    <text evidence="5">The sequence shown here is derived from an EMBL/GenBank/DDBJ whole genome shotgun (WGS) entry which is preliminary data.</text>
</comment>
<dbReference type="PANTHER" id="PTHR10272:SF0">
    <property type="entry name" value="PLATELET-ACTIVATING FACTOR ACETYLHYDROLASE"/>
    <property type="match status" value="1"/>
</dbReference>
<dbReference type="EC" id="3.1.1.47" evidence="4"/>
<dbReference type="PIRSF" id="PIRSF018169">
    <property type="entry name" value="PAF_acetylhydrolase"/>
    <property type="match status" value="1"/>
</dbReference>
<evidence type="ECO:0000256" key="3">
    <source>
        <dbReference type="ARBA" id="ARBA00023098"/>
    </source>
</evidence>
<evidence type="ECO:0000256" key="2">
    <source>
        <dbReference type="ARBA" id="ARBA00022963"/>
    </source>
</evidence>
<reference evidence="5 6" key="1">
    <citation type="submission" date="2023-04" db="EMBL/GenBank/DDBJ databases">
        <title>Genome of Basidiobolus ranarum AG-B5.</title>
        <authorList>
            <person name="Stajich J.E."/>
            <person name="Carter-House D."/>
            <person name="Gryganskyi A."/>
        </authorList>
    </citation>
    <scope>NUCLEOTIDE SEQUENCE [LARGE SCALE GENOMIC DNA]</scope>
    <source>
        <strain evidence="5 6">AG-B5</strain>
    </source>
</reference>
<dbReference type="SUPFAM" id="SSF53474">
    <property type="entry name" value="alpha/beta-Hydrolases"/>
    <property type="match status" value="1"/>
</dbReference>
<name>A0ABR2W927_9FUNG</name>
<keyword evidence="1 4" id="KW-0378">Hydrolase</keyword>
<proteinExistence type="inferred from homology"/>